<dbReference type="EMBL" id="BAAARW010000006">
    <property type="protein sequence ID" value="GAA2411158.1"/>
    <property type="molecule type" value="Genomic_DNA"/>
</dbReference>
<keyword evidence="2" id="KW-1185">Reference proteome</keyword>
<evidence type="ECO:0000313" key="2">
    <source>
        <dbReference type="Proteomes" id="UP001501231"/>
    </source>
</evidence>
<sequence length="62" mass="6375">MDRSLAGRLRVGSQVGVLTSAGVQRLRLAGLAAAPAGARLTPAVFFTEREAVRLAGGRVSGR</sequence>
<organism evidence="1 2">
    <name type="scientific">Actinomadura vinacea</name>
    <dbReference type="NCBI Taxonomy" id="115336"/>
    <lineage>
        <taxon>Bacteria</taxon>
        <taxon>Bacillati</taxon>
        <taxon>Actinomycetota</taxon>
        <taxon>Actinomycetes</taxon>
        <taxon>Streptosporangiales</taxon>
        <taxon>Thermomonosporaceae</taxon>
        <taxon>Actinomadura</taxon>
    </lineage>
</organism>
<accession>A0ABN3IQ83</accession>
<dbReference type="Proteomes" id="UP001501231">
    <property type="component" value="Unassembled WGS sequence"/>
</dbReference>
<comment type="caution">
    <text evidence="1">The sequence shown here is derived from an EMBL/GenBank/DDBJ whole genome shotgun (WGS) entry which is preliminary data.</text>
</comment>
<reference evidence="1 2" key="1">
    <citation type="journal article" date="2019" name="Int. J. Syst. Evol. Microbiol.">
        <title>The Global Catalogue of Microorganisms (GCM) 10K type strain sequencing project: providing services to taxonomists for standard genome sequencing and annotation.</title>
        <authorList>
            <consortium name="The Broad Institute Genomics Platform"/>
            <consortium name="The Broad Institute Genome Sequencing Center for Infectious Disease"/>
            <person name="Wu L."/>
            <person name="Ma J."/>
        </authorList>
    </citation>
    <scope>NUCLEOTIDE SEQUENCE [LARGE SCALE GENOMIC DNA]</scope>
    <source>
        <strain evidence="1 2">JCM 3325</strain>
    </source>
</reference>
<protein>
    <submittedName>
        <fullName evidence="1">Uncharacterized protein</fullName>
    </submittedName>
</protein>
<gene>
    <name evidence="1" type="ORF">GCM10010191_20280</name>
</gene>
<proteinExistence type="predicted"/>
<name>A0ABN3IQ83_9ACTN</name>
<evidence type="ECO:0000313" key="1">
    <source>
        <dbReference type="EMBL" id="GAA2411158.1"/>
    </source>
</evidence>